<dbReference type="SUPFAM" id="SSF56935">
    <property type="entry name" value="Porins"/>
    <property type="match status" value="1"/>
</dbReference>
<protein>
    <submittedName>
        <fullName evidence="9">Transporter</fullName>
    </submittedName>
</protein>
<evidence type="ECO:0000256" key="3">
    <source>
        <dbReference type="ARBA" id="ARBA00022452"/>
    </source>
</evidence>
<keyword evidence="10" id="KW-1185">Reference proteome</keyword>
<gene>
    <name evidence="9" type="ORF">CRI94_11070</name>
</gene>
<dbReference type="InterPro" id="IPR005017">
    <property type="entry name" value="OMPP1/FadL/TodX"/>
</dbReference>
<accession>A0A2A8CWR7</accession>
<comment type="caution">
    <text evidence="9">The sequence shown here is derived from an EMBL/GenBank/DDBJ whole genome shotgun (WGS) entry which is preliminary data.</text>
</comment>
<keyword evidence="7" id="KW-0998">Cell outer membrane</keyword>
<comment type="subcellular location">
    <subcellularLocation>
        <location evidence="1">Cell outer membrane</location>
        <topology evidence="1">Multi-pass membrane protein</topology>
    </subcellularLocation>
</comment>
<evidence type="ECO:0000256" key="7">
    <source>
        <dbReference type="ARBA" id="ARBA00023237"/>
    </source>
</evidence>
<evidence type="ECO:0000313" key="10">
    <source>
        <dbReference type="Proteomes" id="UP000220102"/>
    </source>
</evidence>
<evidence type="ECO:0000256" key="5">
    <source>
        <dbReference type="ARBA" id="ARBA00022729"/>
    </source>
</evidence>
<evidence type="ECO:0000256" key="6">
    <source>
        <dbReference type="ARBA" id="ARBA00023136"/>
    </source>
</evidence>
<evidence type="ECO:0000313" key="9">
    <source>
        <dbReference type="EMBL" id="PEN13179.1"/>
    </source>
</evidence>
<name>A0A2A8CWR7_9BACT</name>
<dbReference type="GO" id="GO:0015483">
    <property type="term" value="F:long-chain fatty acid transporting porin activity"/>
    <property type="evidence" value="ECO:0007669"/>
    <property type="project" value="TreeGrafter"/>
</dbReference>
<dbReference type="EMBL" id="PDEQ01000005">
    <property type="protein sequence ID" value="PEN13179.1"/>
    <property type="molecule type" value="Genomic_DNA"/>
</dbReference>
<dbReference type="Proteomes" id="UP000220102">
    <property type="component" value="Unassembled WGS sequence"/>
</dbReference>
<dbReference type="GO" id="GO:0009279">
    <property type="term" value="C:cell outer membrane"/>
    <property type="evidence" value="ECO:0007669"/>
    <property type="project" value="UniProtKB-SubCell"/>
</dbReference>
<evidence type="ECO:0000256" key="2">
    <source>
        <dbReference type="ARBA" id="ARBA00008163"/>
    </source>
</evidence>
<dbReference type="RefSeq" id="WP_098075768.1">
    <property type="nucleotide sequence ID" value="NZ_PDEQ01000005.1"/>
</dbReference>
<dbReference type="PANTHER" id="PTHR35093">
    <property type="entry name" value="OUTER MEMBRANE PROTEIN NMB0088-RELATED"/>
    <property type="match status" value="1"/>
</dbReference>
<feature type="transmembrane region" description="Helical" evidence="8">
    <location>
        <begin position="17"/>
        <end position="37"/>
    </location>
</feature>
<evidence type="ECO:0000256" key="1">
    <source>
        <dbReference type="ARBA" id="ARBA00004571"/>
    </source>
</evidence>
<keyword evidence="4 8" id="KW-0812">Transmembrane</keyword>
<proteinExistence type="inferred from homology"/>
<comment type="similarity">
    <text evidence="2">Belongs to the OmpP1/FadL family.</text>
</comment>
<dbReference type="Pfam" id="PF03349">
    <property type="entry name" value="Toluene_X"/>
    <property type="match status" value="1"/>
</dbReference>
<dbReference type="OrthoDB" id="1522334at2"/>
<dbReference type="Gene3D" id="2.40.160.60">
    <property type="entry name" value="Outer membrane protein transport protein (OMPP1/FadL/TodX)"/>
    <property type="match status" value="1"/>
</dbReference>
<dbReference type="PANTHER" id="PTHR35093:SF8">
    <property type="entry name" value="OUTER MEMBRANE PROTEIN NMB0088-RELATED"/>
    <property type="match status" value="1"/>
</dbReference>
<keyword evidence="5" id="KW-0732">Signal</keyword>
<keyword evidence="6 8" id="KW-0472">Membrane</keyword>
<keyword evidence="8" id="KW-1133">Transmembrane helix</keyword>
<evidence type="ECO:0000256" key="4">
    <source>
        <dbReference type="ARBA" id="ARBA00022692"/>
    </source>
</evidence>
<keyword evidence="3" id="KW-1134">Transmembrane beta strand</keyword>
<sequence>MKTDTQYSDDSGSCRSQWFWCTSLTLVLLLFAVADVAPAVGQVRDRGLINARTDVPDADDIFRFSERLPGVTARSIGRAGAGVAGTGDASALYTNPAGLGWASSSQAGGGFSILTAQTNAAYQPPGSGSGFDLEASTPNTTLSNFDAVYKVPTVRGSLTFAASYHRSADFTQEVEYEGQAEGTSVTGSLLPNIQDVGFPTGEIDFFESPRAFIAYEGGAIEFFNGAFQNGDYPFEPAVFPGTQIRQIGEVNRDGSINEVAFGAAFEAAENVMVGGGANVIFGSYEFRQELIEIDQGGNDNYEVIRGNTVYTGLDQILYRDGYQDDIVGFNMRLGVSAKLADAIKFGVSFESPTWTSVDRTYTLAAVQTTFDQGGVLSYGMDNTFQSEGRGRIEYETRTPLRLSAGMEYDTDNLLLSADVEFVDWSQLDVDEATTGPAFGVASIQDAIDDNYSYVFNLRGGVEYRLEQGLALRGGLAYRPDPREGRAVANSTERDRLYVSGGLGYAVNDQFRIDVGWMQERMDDSFQPYNTTATGNLGNVQPPLDTAVYAPPTIQQDLVRNLFMLGMTFKF</sequence>
<organism evidence="9 10">
    <name type="scientific">Longibacter salinarum</name>
    <dbReference type="NCBI Taxonomy" id="1850348"/>
    <lineage>
        <taxon>Bacteria</taxon>
        <taxon>Pseudomonadati</taxon>
        <taxon>Rhodothermota</taxon>
        <taxon>Rhodothermia</taxon>
        <taxon>Rhodothermales</taxon>
        <taxon>Salisaetaceae</taxon>
        <taxon>Longibacter</taxon>
    </lineage>
</organism>
<dbReference type="AlphaFoldDB" id="A0A2A8CWR7"/>
<evidence type="ECO:0000256" key="8">
    <source>
        <dbReference type="SAM" id="Phobius"/>
    </source>
</evidence>
<reference evidence="9 10" key="1">
    <citation type="submission" date="2017-10" db="EMBL/GenBank/DDBJ databases">
        <title>Draft genome of Longibacter Salinarum.</title>
        <authorList>
            <person name="Goh K.M."/>
            <person name="Shamsir M.S."/>
            <person name="Lim S.W."/>
        </authorList>
    </citation>
    <scope>NUCLEOTIDE SEQUENCE [LARGE SCALE GENOMIC DNA]</scope>
    <source>
        <strain evidence="9 10">KCTC 52045</strain>
    </source>
</reference>